<dbReference type="SMART" id="SM00184">
    <property type="entry name" value="RING"/>
    <property type="match status" value="1"/>
</dbReference>
<dbReference type="PANTHER" id="PTHR47177">
    <property type="entry name" value="F18C1.6 PROTEIN"/>
    <property type="match status" value="1"/>
</dbReference>
<feature type="region of interest" description="Disordered" evidence="5">
    <location>
        <begin position="1"/>
        <end position="36"/>
    </location>
</feature>
<dbReference type="Gene3D" id="3.30.40.10">
    <property type="entry name" value="Zinc/RING finger domain, C3HC4 (zinc finger)"/>
    <property type="match status" value="2"/>
</dbReference>
<keyword evidence="3" id="KW-0862">Zinc</keyword>
<gene>
    <name evidence="8" type="ORF">OLC1_LOCUS20410</name>
</gene>
<feature type="compositionally biased region" description="Low complexity" evidence="5">
    <location>
        <begin position="340"/>
        <end position="350"/>
    </location>
</feature>
<feature type="compositionally biased region" description="Basic and acidic residues" evidence="5">
    <location>
        <begin position="13"/>
        <end position="23"/>
    </location>
</feature>
<evidence type="ECO:0000259" key="6">
    <source>
        <dbReference type="PROSITE" id="PS50016"/>
    </source>
</evidence>
<evidence type="ECO:0000313" key="9">
    <source>
        <dbReference type="Proteomes" id="UP001161247"/>
    </source>
</evidence>
<keyword evidence="1" id="KW-0479">Metal-binding</keyword>
<feature type="compositionally biased region" description="Polar residues" evidence="5">
    <location>
        <begin position="351"/>
        <end position="360"/>
    </location>
</feature>
<sequence length="685" mass="76174">MAPHDLGDSDSTETPKKRFKTEDPTLENSSPKTPLSFNGINKLQPCGICFSEAAQDDRNSVSRGCIDSCDHYFCFVCIMEWAKVESKCPLCKRRFSTILRPAKPPVFPSDRLIHIPERNQVYYESGNATIGPDDPYSESKCSICQSCVDDTLLLLCDLCDSAAHTYCVGLGITIPEGDWFCRDCALVRDEHNKVEGDVVSHGEKNCNDLNESQVKGEEVSVFDIVREPRNGVAGRSSTTGLISVPRDNDVSTPDSRTDELILNGASATNPAARTLRQCRDVHDRIKLLRDNWNGIRSGSLPFLPRQRDSRHTADIYLDSGQSSSSQNRETVNGLPVRPESTGSSGSTSFSVQKVKTTNVSPEKPAIDISSSQSSSTAAKVTVSCPGTTNERDYEISRAWKMLNKAKSIEQRERILHPKSSSLKRPLSNRHLERSDKLPAVRKDRDSDRKIHNIQKYQMPEKQNLCNPRSRSNSIDYIISPSPIERLSTSSHIVCCSFQRDVQNGSDQILREKFFESPHAAFNHCGSSIRVSSSGDSATAASDLHSAGHELSSLLSCKKDPSMAKDAEDKIPVHRNAMKNDDSKIEIKSLVKLNLKILAKSRKLEIAVYKQIAWSATHSILVACGLEYPKTGIRQFSSSICCHKESDLQFQRSTLMPSSCRECFYVFVKDVVNTIMLEKIANRDVL</sequence>
<evidence type="ECO:0000256" key="2">
    <source>
        <dbReference type="ARBA" id="ARBA00022771"/>
    </source>
</evidence>
<dbReference type="Pfam" id="PF00628">
    <property type="entry name" value="PHD"/>
    <property type="match status" value="1"/>
</dbReference>
<dbReference type="SMART" id="SM00249">
    <property type="entry name" value="PHD"/>
    <property type="match status" value="1"/>
</dbReference>
<feature type="region of interest" description="Disordered" evidence="5">
    <location>
        <begin position="317"/>
        <end position="384"/>
    </location>
</feature>
<feature type="region of interest" description="Disordered" evidence="5">
    <location>
        <begin position="233"/>
        <end position="256"/>
    </location>
</feature>
<evidence type="ECO:0000313" key="8">
    <source>
        <dbReference type="EMBL" id="CAI9113384.1"/>
    </source>
</evidence>
<dbReference type="InterPro" id="IPR013083">
    <property type="entry name" value="Znf_RING/FYVE/PHD"/>
</dbReference>
<feature type="compositionally biased region" description="Basic and acidic residues" evidence="5">
    <location>
        <begin position="429"/>
        <end position="450"/>
    </location>
</feature>
<keyword evidence="2 4" id="KW-0863">Zinc-finger</keyword>
<protein>
    <submittedName>
        <fullName evidence="8">OLC1v1013976C1</fullName>
    </submittedName>
</protein>
<feature type="domain" description="RING-type" evidence="7">
    <location>
        <begin position="46"/>
        <end position="92"/>
    </location>
</feature>
<dbReference type="AlphaFoldDB" id="A0AAV1E311"/>
<dbReference type="Proteomes" id="UP001161247">
    <property type="component" value="Chromosome 7"/>
</dbReference>
<feature type="region of interest" description="Disordered" evidence="5">
    <location>
        <begin position="410"/>
        <end position="451"/>
    </location>
</feature>
<proteinExistence type="predicted"/>
<feature type="compositionally biased region" description="Polar residues" evidence="5">
    <location>
        <begin position="26"/>
        <end position="36"/>
    </location>
</feature>
<evidence type="ECO:0000256" key="4">
    <source>
        <dbReference type="PROSITE-ProRule" id="PRU00175"/>
    </source>
</evidence>
<evidence type="ECO:0000256" key="5">
    <source>
        <dbReference type="SAM" id="MobiDB-lite"/>
    </source>
</evidence>
<dbReference type="InterPro" id="IPR001965">
    <property type="entry name" value="Znf_PHD"/>
</dbReference>
<name>A0AAV1E311_OLDCO</name>
<organism evidence="8 9">
    <name type="scientific">Oldenlandia corymbosa var. corymbosa</name>
    <dbReference type="NCBI Taxonomy" id="529605"/>
    <lineage>
        <taxon>Eukaryota</taxon>
        <taxon>Viridiplantae</taxon>
        <taxon>Streptophyta</taxon>
        <taxon>Embryophyta</taxon>
        <taxon>Tracheophyta</taxon>
        <taxon>Spermatophyta</taxon>
        <taxon>Magnoliopsida</taxon>
        <taxon>eudicotyledons</taxon>
        <taxon>Gunneridae</taxon>
        <taxon>Pentapetalae</taxon>
        <taxon>asterids</taxon>
        <taxon>lamiids</taxon>
        <taxon>Gentianales</taxon>
        <taxon>Rubiaceae</taxon>
        <taxon>Rubioideae</taxon>
        <taxon>Spermacoceae</taxon>
        <taxon>Hedyotis-Oldenlandia complex</taxon>
        <taxon>Oldenlandia</taxon>
    </lineage>
</organism>
<keyword evidence="9" id="KW-1185">Reference proteome</keyword>
<dbReference type="InterPro" id="IPR011011">
    <property type="entry name" value="Znf_FYVE_PHD"/>
</dbReference>
<evidence type="ECO:0000256" key="1">
    <source>
        <dbReference type="ARBA" id="ARBA00022723"/>
    </source>
</evidence>
<dbReference type="PROSITE" id="PS50016">
    <property type="entry name" value="ZF_PHD_2"/>
    <property type="match status" value="1"/>
</dbReference>
<dbReference type="InterPro" id="IPR001841">
    <property type="entry name" value="Znf_RING"/>
</dbReference>
<feature type="compositionally biased region" description="Polar residues" evidence="5">
    <location>
        <begin position="319"/>
        <end position="330"/>
    </location>
</feature>
<dbReference type="PANTHER" id="PTHR47177:SF4">
    <property type="entry name" value="OS06G0283200 PROTEIN"/>
    <property type="match status" value="1"/>
</dbReference>
<dbReference type="GO" id="GO:0008270">
    <property type="term" value="F:zinc ion binding"/>
    <property type="evidence" value="ECO:0007669"/>
    <property type="project" value="UniProtKB-KW"/>
</dbReference>
<dbReference type="SUPFAM" id="SSF57903">
    <property type="entry name" value="FYVE/PHD zinc finger"/>
    <property type="match status" value="1"/>
</dbReference>
<dbReference type="InterPro" id="IPR019787">
    <property type="entry name" value="Znf_PHD-finger"/>
</dbReference>
<dbReference type="SUPFAM" id="SSF57850">
    <property type="entry name" value="RING/U-box"/>
    <property type="match status" value="1"/>
</dbReference>
<dbReference type="Pfam" id="PF13639">
    <property type="entry name" value="zf-RING_2"/>
    <property type="match status" value="1"/>
</dbReference>
<dbReference type="PROSITE" id="PS00518">
    <property type="entry name" value="ZF_RING_1"/>
    <property type="match status" value="1"/>
</dbReference>
<feature type="domain" description="PHD-type" evidence="6">
    <location>
        <begin position="138"/>
        <end position="187"/>
    </location>
</feature>
<dbReference type="EMBL" id="OX459124">
    <property type="protein sequence ID" value="CAI9113384.1"/>
    <property type="molecule type" value="Genomic_DNA"/>
</dbReference>
<accession>A0AAV1E311</accession>
<dbReference type="InterPro" id="IPR017907">
    <property type="entry name" value="Znf_RING_CS"/>
</dbReference>
<evidence type="ECO:0000259" key="7">
    <source>
        <dbReference type="PROSITE" id="PS50089"/>
    </source>
</evidence>
<reference evidence="8" key="1">
    <citation type="submission" date="2023-03" db="EMBL/GenBank/DDBJ databases">
        <authorList>
            <person name="Julca I."/>
        </authorList>
    </citation>
    <scope>NUCLEOTIDE SEQUENCE</scope>
</reference>
<evidence type="ECO:0000256" key="3">
    <source>
        <dbReference type="ARBA" id="ARBA00022833"/>
    </source>
</evidence>
<dbReference type="PROSITE" id="PS50089">
    <property type="entry name" value="ZF_RING_2"/>
    <property type="match status" value="1"/>
</dbReference>